<dbReference type="PANTHER" id="PTHR43133">
    <property type="entry name" value="RNA POLYMERASE ECF-TYPE SIGMA FACTO"/>
    <property type="match status" value="1"/>
</dbReference>
<sequence length="176" mass="19927">MPPMDGDLPLAMTPDRLEEAAKMAGPLHIFEGGTYQDAENAVFHAVTELWKYEKKNPESVRHPKAWMWTVARRHLRHNLEKVRAELVTDQLPDQVDQEEVRPEEVLARKEATRRAHGLVTQLPAGERAAVFLRHFAEMDTCEIAKALHIGEEAVRARLSRGHRTLKKSLNEGGASL</sequence>
<dbReference type="SUPFAM" id="SSF88659">
    <property type="entry name" value="Sigma3 and sigma4 domains of RNA polymerase sigma factors"/>
    <property type="match status" value="1"/>
</dbReference>
<evidence type="ECO:0000256" key="1">
    <source>
        <dbReference type="ARBA" id="ARBA00010641"/>
    </source>
</evidence>
<evidence type="ECO:0000313" key="8">
    <source>
        <dbReference type="Proteomes" id="UP000523007"/>
    </source>
</evidence>
<dbReference type="GO" id="GO:0006352">
    <property type="term" value="P:DNA-templated transcription initiation"/>
    <property type="evidence" value="ECO:0007669"/>
    <property type="project" value="InterPro"/>
</dbReference>
<keyword evidence="4" id="KW-0238">DNA-binding</keyword>
<name>A0A7W7RGB7_9ACTN</name>
<proteinExistence type="inferred from homology"/>
<keyword evidence="5" id="KW-0804">Transcription</keyword>
<dbReference type="AlphaFoldDB" id="A0A7W7RGB7"/>
<evidence type="ECO:0000256" key="3">
    <source>
        <dbReference type="ARBA" id="ARBA00023082"/>
    </source>
</evidence>
<dbReference type="PANTHER" id="PTHR43133:SF8">
    <property type="entry name" value="RNA POLYMERASE SIGMA FACTOR HI_1459-RELATED"/>
    <property type="match status" value="1"/>
</dbReference>
<dbReference type="Proteomes" id="UP000523007">
    <property type="component" value="Unassembled WGS sequence"/>
</dbReference>
<comment type="similarity">
    <text evidence="1">Belongs to the sigma-70 factor family. ECF subfamily.</text>
</comment>
<evidence type="ECO:0000256" key="4">
    <source>
        <dbReference type="ARBA" id="ARBA00023125"/>
    </source>
</evidence>
<comment type="caution">
    <text evidence="7">The sequence shown here is derived from an EMBL/GenBank/DDBJ whole genome shotgun (WGS) entry which is preliminary data.</text>
</comment>
<evidence type="ECO:0000256" key="2">
    <source>
        <dbReference type="ARBA" id="ARBA00023015"/>
    </source>
</evidence>
<dbReference type="GO" id="GO:0016987">
    <property type="term" value="F:sigma factor activity"/>
    <property type="evidence" value="ECO:0007669"/>
    <property type="project" value="UniProtKB-KW"/>
</dbReference>
<dbReference type="InterPro" id="IPR039425">
    <property type="entry name" value="RNA_pol_sigma-70-like"/>
</dbReference>
<accession>A0A7W7RGB7</accession>
<evidence type="ECO:0000313" key="7">
    <source>
        <dbReference type="EMBL" id="MBB4931370.1"/>
    </source>
</evidence>
<dbReference type="InterPro" id="IPR014284">
    <property type="entry name" value="RNA_pol_sigma-70_dom"/>
</dbReference>
<protein>
    <submittedName>
        <fullName evidence="7">RNA polymerase sigma factor (Sigma-70 family)</fullName>
    </submittedName>
</protein>
<dbReference type="InterPro" id="IPR013324">
    <property type="entry name" value="RNA_pol_sigma_r3/r4-like"/>
</dbReference>
<organism evidence="7 8">
    <name type="scientific">Lipingzhangella halophila</name>
    <dbReference type="NCBI Taxonomy" id="1783352"/>
    <lineage>
        <taxon>Bacteria</taxon>
        <taxon>Bacillati</taxon>
        <taxon>Actinomycetota</taxon>
        <taxon>Actinomycetes</taxon>
        <taxon>Streptosporangiales</taxon>
        <taxon>Nocardiopsidaceae</taxon>
        <taxon>Lipingzhangella</taxon>
    </lineage>
</organism>
<dbReference type="Gene3D" id="1.10.10.10">
    <property type="entry name" value="Winged helix-like DNA-binding domain superfamily/Winged helix DNA-binding domain"/>
    <property type="match status" value="1"/>
</dbReference>
<evidence type="ECO:0000259" key="6">
    <source>
        <dbReference type="Pfam" id="PF08281"/>
    </source>
</evidence>
<dbReference type="NCBIfam" id="TIGR02937">
    <property type="entry name" value="sigma70-ECF"/>
    <property type="match status" value="1"/>
</dbReference>
<reference evidence="7 8" key="1">
    <citation type="submission" date="2020-08" db="EMBL/GenBank/DDBJ databases">
        <title>Sequencing the genomes of 1000 actinobacteria strains.</title>
        <authorList>
            <person name="Klenk H.-P."/>
        </authorList>
    </citation>
    <scope>NUCLEOTIDE SEQUENCE [LARGE SCALE GENOMIC DNA]</scope>
    <source>
        <strain evidence="7 8">DSM 102030</strain>
    </source>
</reference>
<keyword evidence="8" id="KW-1185">Reference proteome</keyword>
<gene>
    <name evidence="7" type="ORF">F4561_002190</name>
</gene>
<dbReference type="EMBL" id="JACHJT010000001">
    <property type="protein sequence ID" value="MBB4931370.1"/>
    <property type="molecule type" value="Genomic_DNA"/>
</dbReference>
<dbReference type="RefSeq" id="WP_184577440.1">
    <property type="nucleotide sequence ID" value="NZ_JACHJT010000001.1"/>
</dbReference>
<evidence type="ECO:0000256" key="5">
    <source>
        <dbReference type="ARBA" id="ARBA00023163"/>
    </source>
</evidence>
<keyword evidence="3" id="KW-0731">Sigma factor</keyword>
<dbReference type="GO" id="GO:0003677">
    <property type="term" value="F:DNA binding"/>
    <property type="evidence" value="ECO:0007669"/>
    <property type="project" value="UniProtKB-KW"/>
</dbReference>
<keyword evidence="2" id="KW-0805">Transcription regulation</keyword>
<dbReference type="InterPro" id="IPR013249">
    <property type="entry name" value="RNA_pol_sigma70_r4_t2"/>
</dbReference>
<feature type="domain" description="RNA polymerase sigma factor 70 region 4 type 2" evidence="6">
    <location>
        <begin position="116"/>
        <end position="161"/>
    </location>
</feature>
<dbReference type="Pfam" id="PF08281">
    <property type="entry name" value="Sigma70_r4_2"/>
    <property type="match status" value="1"/>
</dbReference>
<dbReference type="InterPro" id="IPR036388">
    <property type="entry name" value="WH-like_DNA-bd_sf"/>
</dbReference>